<dbReference type="OrthoDB" id="8061615at2759"/>
<organism evidence="1 2">
    <name type="scientific">Psylliodes chrysocephalus</name>
    <dbReference type="NCBI Taxonomy" id="3402493"/>
    <lineage>
        <taxon>Eukaryota</taxon>
        <taxon>Metazoa</taxon>
        <taxon>Ecdysozoa</taxon>
        <taxon>Arthropoda</taxon>
        <taxon>Hexapoda</taxon>
        <taxon>Insecta</taxon>
        <taxon>Pterygota</taxon>
        <taxon>Neoptera</taxon>
        <taxon>Endopterygota</taxon>
        <taxon>Coleoptera</taxon>
        <taxon>Polyphaga</taxon>
        <taxon>Cucujiformia</taxon>
        <taxon>Chrysomeloidea</taxon>
        <taxon>Chrysomelidae</taxon>
        <taxon>Galerucinae</taxon>
        <taxon>Alticini</taxon>
        <taxon>Psylliodes</taxon>
    </lineage>
</organism>
<gene>
    <name evidence="1" type="ORF">PSYICH_LOCUS8173</name>
</gene>
<accession>A0A9P0CQ98</accession>
<evidence type="ECO:0000313" key="1">
    <source>
        <dbReference type="EMBL" id="CAH1107502.1"/>
    </source>
</evidence>
<dbReference type="AlphaFoldDB" id="A0A9P0CQ98"/>
<reference evidence="1" key="1">
    <citation type="submission" date="2022-01" db="EMBL/GenBank/DDBJ databases">
        <authorList>
            <person name="King R."/>
        </authorList>
    </citation>
    <scope>NUCLEOTIDE SEQUENCE</scope>
</reference>
<protein>
    <submittedName>
        <fullName evidence="1">Uncharacterized protein</fullName>
    </submittedName>
</protein>
<evidence type="ECO:0000313" key="2">
    <source>
        <dbReference type="Proteomes" id="UP001153636"/>
    </source>
</evidence>
<dbReference type="EMBL" id="OV651833">
    <property type="protein sequence ID" value="CAH1107502.1"/>
    <property type="molecule type" value="Genomic_DNA"/>
</dbReference>
<name>A0A9P0CQ98_9CUCU</name>
<keyword evidence="2" id="KW-1185">Reference proteome</keyword>
<proteinExistence type="predicted"/>
<sequence>MLLDTYKKTVQEQYEAIPLLETLCYKDKVKNKEGLCQEDENHCFNTLIAACPDSSKHAICKKGRREIVSFQTMAEEMSMEITSVIENALNSDFLSSLQMDVESFNLKVCCKKVLKEILDVSTFEEAIRS</sequence>
<dbReference type="Proteomes" id="UP001153636">
    <property type="component" value="Chromosome 21"/>
</dbReference>